<dbReference type="SMART" id="SM00297">
    <property type="entry name" value="BROMO"/>
    <property type="match status" value="1"/>
</dbReference>
<organism evidence="17 18">
    <name type="scientific">Trichinella nativa</name>
    <dbReference type="NCBI Taxonomy" id="6335"/>
    <lineage>
        <taxon>Eukaryota</taxon>
        <taxon>Metazoa</taxon>
        <taxon>Ecdysozoa</taxon>
        <taxon>Nematoda</taxon>
        <taxon>Enoplea</taxon>
        <taxon>Dorylaimia</taxon>
        <taxon>Trichinellida</taxon>
        <taxon>Trichinellidae</taxon>
        <taxon>Trichinella</taxon>
    </lineage>
</organism>
<dbReference type="Pfam" id="PF00439">
    <property type="entry name" value="Bromodomain"/>
    <property type="match status" value="1"/>
</dbReference>
<dbReference type="PROSITE" id="PS50014">
    <property type="entry name" value="BROMODOMAIN_2"/>
    <property type="match status" value="1"/>
</dbReference>
<evidence type="ECO:0000256" key="3">
    <source>
        <dbReference type="ARBA" id="ARBA00022454"/>
    </source>
</evidence>
<feature type="domain" description="Bromo" evidence="15">
    <location>
        <begin position="224"/>
        <end position="275"/>
    </location>
</feature>
<dbReference type="PANTHER" id="PTHR46379:SF1">
    <property type="entry name" value="ZINC FINGER MYND DOMAIN-CONTAINING PROTEIN 11"/>
    <property type="match status" value="1"/>
</dbReference>
<dbReference type="CDD" id="cd15537">
    <property type="entry name" value="PHD_BS69"/>
    <property type="match status" value="1"/>
</dbReference>
<keyword evidence="7" id="KW-0156">Chromatin regulator</keyword>
<dbReference type="InterPro" id="IPR001965">
    <property type="entry name" value="Znf_PHD"/>
</dbReference>
<evidence type="ECO:0000256" key="2">
    <source>
        <dbReference type="ARBA" id="ARBA00004286"/>
    </source>
</evidence>
<dbReference type="GO" id="GO:0005694">
    <property type="term" value="C:chromosome"/>
    <property type="evidence" value="ECO:0007669"/>
    <property type="project" value="UniProtKB-SubCell"/>
</dbReference>
<evidence type="ECO:0000313" key="18">
    <source>
        <dbReference type="Proteomes" id="UP000054721"/>
    </source>
</evidence>
<evidence type="ECO:0000256" key="6">
    <source>
        <dbReference type="ARBA" id="ARBA00022833"/>
    </source>
</evidence>
<dbReference type="PANTHER" id="PTHR46379">
    <property type="entry name" value="ZINC FINGER MYND DOMAIN-CONTAINING"/>
    <property type="match status" value="1"/>
</dbReference>
<dbReference type="Gene3D" id="1.20.920.10">
    <property type="entry name" value="Bromodomain-like"/>
    <property type="match status" value="1"/>
</dbReference>
<evidence type="ECO:0000256" key="9">
    <source>
        <dbReference type="ARBA" id="ARBA00023117"/>
    </source>
</evidence>
<dbReference type="SUPFAM" id="SSF47370">
    <property type="entry name" value="Bromodomain"/>
    <property type="match status" value="1"/>
</dbReference>
<name>A0A0V1LL95_9BILA</name>
<evidence type="ECO:0000256" key="10">
    <source>
        <dbReference type="ARBA" id="ARBA00023163"/>
    </source>
</evidence>
<dbReference type="EMBL" id="JYDW01000030">
    <property type="protein sequence ID" value="KRZ60289.1"/>
    <property type="molecule type" value="Genomic_DNA"/>
</dbReference>
<keyword evidence="4" id="KW-0479">Metal-binding</keyword>
<proteinExistence type="predicted"/>
<keyword evidence="5 13" id="KW-0863">Zinc-finger</keyword>
<evidence type="ECO:0000256" key="8">
    <source>
        <dbReference type="ARBA" id="ARBA00023015"/>
    </source>
</evidence>
<dbReference type="Gene3D" id="3.30.40.10">
    <property type="entry name" value="Zinc/RING finger domain, C3HC4 (zinc finger)"/>
    <property type="match status" value="1"/>
</dbReference>
<protein>
    <submittedName>
        <fullName evidence="17">Zinc finger MYND domain-containing protein 11</fullName>
    </submittedName>
</protein>
<dbReference type="CDD" id="cd04369">
    <property type="entry name" value="Bromodomain"/>
    <property type="match status" value="1"/>
</dbReference>
<keyword evidence="9 12" id="KW-0103">Bromodomain</keyword>
<dbReference type="Proteomes" id="UP000054721">
    <property type="component" value="Unassembled WGS sequence"/>
</dbReference>
<dbReference type="OrthoDB" id="6272564at2759"/>
<dbReference type="FunFam" id="6.10.140.2220:FF:000002">
    <property type="entry name" value="Protein kinase C-binding protein 1 isoform C"/>
    <property type="match status" value="1"/>
</dbReference>
<keyword evidence="3" id="KW-0158">Chromosome</keyword>
<dbReference type="Pfam" id="PF24324">
    <property type="entry name" value="MYND_ZMYND11_ZMYD8"/>
    <property type="match status" value="1"/>
</dbReference>
<keyword evidence="8" id="KW-0805">Transcription regulation</keyword>
<keyword evidence="10" id="KW-0804">Transcription</keyword>
<dbReference type="AlphaFoldDB" id="A0A0V1LL95"/>
<feature type="domain" description="MYND-type" evidence="16">
    <location>
        <begin position="439"/>
        <end position="473"/>
    </location>
</feature>
<feature type="chain" id="PRO_5006881916" evidence="14">
    <location>
        <begin position="25"/>
        <end position="480"/>
    </location>
</feature>
<dbReference type="GO" id="GO:0034243">
    <property type="term" value="P:regulation of transcription elongation by RNA polymerase II"/>
    <property type="evidence" value="ECO:0007669"/>
    <property type="project" value="InterPro"/>
</dbReference>
<sequence>MAFISNRIIRLCLMLVELYSNCVTRNLMSYNPLVLSVMVGMKLKEMADSHSATSEYAHKLWTILNHLASAKLPATLQNISLNMDKTFRWTADETKARLDDSVSSKLLNCVFDKDIEQHIYQVPIATDETVREHDWYCFECHAAGQLYPCTKCFRVYHSSCISAELRANPAVLLCNACQEIEKEPPCNLETLSPCLSKILQSAEKMANGQFGTLPHPQSGVSDEQYRMLIANHIDLDLIDRKIRNMQYLNPTDFFNDFQLLRHNVFIVFGRDSAMAKLASDLLKEVDTQVKTLQSIMPRRFAARFSEKEKQRKGQFKMFRKPVHSGSDNYLPSEKNVETNGCSCDENYRVAVTDLNNYYRDLFYVELEKMAVEEMYEMEKQFESLRQQKHQSAVQDYKKQLHSIKTLMDNEYNERLRTEIQILLEHNKAEISSAKKQQWCVKCQKEAIYHCCWSTQYCSPECQHSHWQEHRSKCRRKKQET</sequence>
<dbReference type="SUPFAM" id="SSF144232">
    <property type="entry name" value="HIT/MYND zinc finger-like"/>
    <property type="match status" value="1"/>
</dbReference>
<dbReference type="SMART" id="SM00249">
    <property type="entry name" value="PHD"/>
    <property type="match status" value="1"/>
</dbReference>
<evidence type="ECO:0000256" key="13">
    <source>
        <dbReference type="PROSITE-ProRule" id="PRU00134"/>
    </source>
</evidence>
<evidence type="ECO:0000256" key="7">
    <source>
        <dbReference type="ARBA" id="ARBA00022853"/>
    </source>
</evidence>
<comment type="caution">
    <text evidence="17">The sequence shown here is derived from an EMBL/GenBank/DDBJ whole genome shotgun (WGS) entry which is preliminary data.</text>
</comment>
<keyword evidence="18" id="KW-1185">Reference proteome</keyword>
<evidence type="ECO:0000256" key="11">
    <source>
        <dbReference type="ARBA" id="ARBA00023242"/>
    </source>
</evidence>
<dbReference type="InterPro" id="IPR047269">
    <property type="entry name" value="ZMY11"/>
</dbReference>
<evidence type="ECO:0000259" key="16">
    <source>
        <dbReference type="PROSITE" id="PS50865"/>
    </source>
</evidence>
<evidence type="ECO:0000256" key="5">
    <source>
        <dbReference type="ARBA" id="ARBA00022771"/>
    </source>
</evidence>
<keyword evidence="6" id="KW-0862">Zinc</keyword>
<dbReference type="PROSITE" id="PS50865">
    <property type="entry name" value="ZF_MYND_2"/>
    <property type="match status" value="1"/>
</dbReference>
<dbReference type="Gene3D" id="6.10.140.2220">
    <property type="match status" value="1"/>
</dbReference>
<reference evidence="17 18" key="1">
    <citation type="submission" date="2015-05" db="EMBL/GenBank/DDBJ databases">
        <title>Evolution of Trichinella species and genotypes.</title>
        <authorList>
            <person name="Korhonen P.K."/>
            <person name="Edoardo P."/>
            <person name="Giuseppe L.R."/>
            <person name="Gasser R.B."/>
        </authorList>
    </citation>
    <scope>NUCLEOTIDE SEQUENCE [LARGE SCALE GENOMIC DNA]</scope>
    <source>
        <strain evidence="17">ISS10</strain>
    </source>
</reference>
<dbReference type="STRING" id="6335.A0A0V1LL95"/>
<accession>A0A0V1LL95</accession>
<evidence type="ECO:0000256" key="12">
    <source>
        <dbReference type="PROSITE-ProRule" id="PRU00035"/>
    </source>
</evidence>
<evidence type="ECO:0000256" key="14">
    <source>
        <dbReference type="SAM" id="SignalP"/>
    </source>
</evidence>
<dbReference type="InterPro" id="IPR002893">
    <property type="entry name" value="Znf_MYND"/>
</dbReference>
<gene>
    <name evidence="17" type="primary">ZMYND11</name>
    <name evidence="17" type="ORF">T02_8794</name>
</gene>
<dbReference type="InterPro" id="IPR036427">
    <property type="entry name" value="Bromodomain-like_sf"/>
</dbReference>
<dbReference type="InterPro" id="IPR013083">
    <property type="entry name" value="Znf_RING/FYVE/PHD"/>
</dbReference>
<evidence type="ECO:0000256" key="4">
    <source>
        <dbReference type="ARBA" id="ARBA00022723"/>
    </source>
</evidence>
<dbReference type="PROSITE" id="PS01360">
    <property type="entry name" value="ZF_MYND_1"/>
    <property type="match status" value="1"/>
</dbReference>
<keyword evidence="11" id="KW-0539">Nucleus</keyword>
<dbReference type="InterPro" id="IPR001487">
    <property type="entry name" value="Bromodomain"/>
</dbReference>
<dbReference type="GO" id="GO:0009966">
    <property type="term" value="P:regulation of signal transduction"/>
    <property type="evidence" value="ECO:0007669"/>
    <property type="project" value="TreeGrafter"/>
</dbReference>
<keyword evidence="14" id="KW-0732">Signal</keyword>
<dbReference type="InterPro" id="IPR011011">
    <property type="entry name" value="Znf_FYVE_PHD"/>
</dbReference>
<dbReference type="GO" id="GO:0005634">
    <property type="term" value="C:nucleus"/>
    <property type="evidence" value="ECO:0007669"/>
    <property type="project" value="UniProtKB-SubCell"/>
</dbReference>
<evidence type="ECO:0000313" key="17">
    <source>
        <dbReference type="EMBL" id="KRZ60289.1"/>
    </source>
</evidence>
<dbReference type="GO" id="GO:0008270">
    <property type="term" value="F:zinc ion binding"/>
    <property type="evidence" value="ECO:0007669"/>
    <property type="project" value="UniProtKB-KW"/>
</dbReference>
<dbReference type="GO" id="GO:0003714">
    <property type="term" value="F:transcription corepressor activity"/>
    <property type="evidence" value="ECO:0007669"/>
    <property type="project" value="InterPro"/>
</dbReference>
<dbReference type="GO" id="GO:0140006">
    <property type="term" value="F:histone H3 reader activity"/>
    <property type="evidence" value="ECO:0007669"/>
    <property type="project" value="UniProtKB-ARBA"/>
</dbReference>
<dbReference type="InterPro" id="IPR057053">
    <property type="entry name" value="MYND_ZMYND11_ZMYD8"/>
</dbReference>
<evidence type="ECO:0000259" key="15">
    <source>
        <dbReference type="PROSITE" id="PS50014"/>
    </source>
</evidence>
<evidence type="ECO:0000256" key="1">
    <source>
        <dbReference type="ARBA" id="ARBA00004123"/>
    </source>
</evidence>
<feature type="signal peptide" evidence="14">
    <location>
        <begin position="1"/>
        <end position="24"/>
    </location>
</feature>
<dbReference type="SUPFAM" id="SSF57903">
    <property type="entry name" value="FYVE/PHD zinc finger"/>
    <property type="match status" value="1"/>
</dbReference>
<comment type="subcellular location">
    <subcellularLocation>
        <location evidence="2">Chromosome</location>
    </subcellularLocation>
    <subcellularLocation>
        <location evidence="1">Nucleus</location>
    </subcellularLocation>
</comment>